<dbReference type="Proteomes" id="UP000824111">
    <property type="component" value="Unassembled WGS sequence"/>
</dbReference>
<comment type="catalytic activity">
    <reaction evidence="6">
        <text>L-rhamnopyranose = L-rhamnulose</text>
        <dbReference type="Rhea" id="RHEA:23160"/>
        <dbReference type="ChEBI" id="CHEBI:17897"/>
        <dbReference type="ChEBI" id="CHEBI:62346"/>
        <dbReference type="EC" id="5.3.1.14"/>
    </reaction>
</comment>
<dbReference type="EC" id="5.3.1.14" evidence="6 7"/>
<dbReference type="EMBL" id="DVND01000095">
    <property type="protein sequence ID" value="HIU48416.1"/>
    <property type="molecule type" value="Genomic_DNA"/>
</dbReference>
<gene>
    <name evidence="6" type="primary">rhaA</name>
    <name evidence="8" type="ORF">IAB04_03565</name>
</gene>
<dbReference type="InterPro" id="IPR050337">
    <property type="entry name" value="L-rhamnose_isomerase"/>
</dbReference>
<sequence length="419" mass="47369">MYDLKKGYEVAKEYYAQYGIDVDQMMERCDQTPLSMHCWQGDDVRGLEKREGGLNGGIQTTGDYPGAARNAEELRADIEKAMQFIPGVLKVNLHASYQEADTFVDRNAIKPEHFANWADWAVEKGLGLDFNPTYFSHPKSENGTLSAADEEVRKFWIEHGIACRRIGEYFYKRTGKPCVINHWTPDGDKEFPIDTLGPRLRLKDSYDRIFEATKDVEGVIDGIESKVFGIGMESFTAGSHEFCMGYVMSKGIDHIIMTLDTGHYHPTEVVSAKLGAIFAFSKAVLLHVSRPVRWDSDHVVAFDDETKAIMEELVRLGKLDSTYIATDFFDASINRIAAWVIGLRNTRKALLQALLQPVDMMKKAEADGDVSGRLAIAQEFKAAPFSLVWDYYCDKQNKGVGLDWLEDVRAYEKDVLLKR</sequence>
<evidence type="ECO:0000256" key="2">
    <source>
        <dbReference type="ARBA" id="ARBA00022723"/>
    </source>
</evidence>
<dbReference type="GO" id="GO:0008740">
    <property type="term" value="F:L-rhamnose isomerase activity"/>
    <property type="evidence" value="ECO:0007669"/>
    <property type="project" value="UniProtKB-UniRule"/>
</dbReference>
<name>A0A9D1LUU8_9FIRM</name>
<dbReference type="GO" id="GO:0019301">
    <property type="term" value="P:rhamnose catabolic process"/>
    <property type="evidence" value="ECO:0007669"/>
    <property type="project" value="UniProtKB-UniRule"/>
</dbReference>
<feature type="binding site" evidence="6">
    <location>
        <position position="263"/>
    </location>
    <ligand>
        <name>Mn(2+)</name>
        <dbReference type="ChEBI" id="CHEBI:29035"/>
    </ligand>
</feature>
<proteinExistence type="inferred from homology"/>
<evidence type="ECO:0000256" key="1">
    <source>
        <dbReference type="ARBA" id="ARBA00022490"/>
    </source>
</evidence>
<dbReference type="Pfam" id="PF06134">
    <property type="entry name" value="RhaA"/>
    <property type="match status" value="1"/>
</dbReference>
<organism evidence="8 9">
    <name type="scientific">Candidatus Avimonoglobus intestinipullorum</name>
    <dbReference type="NCBI Taxonomy" id="2840699"/>
    <lineage>
        <taxon>Bacteria</taxon>
        <taxon>Bacillati</taxon>
        <taxon>Bacillota</taxon>
        <taxon>Clostridia</taxon>
        <taxon>Eubacteriales</taxon>
        <taxon>Candidatus Avimonoglobus</taxon>
    </lineage>
</organism>
<dbReference type="NCBIfam" id="TIGR01748">
    <property type="entry name" value="rhaA"/>
    <property type="match status" value="1"/>
</dbReference>
<evidence type="ECO:0000256" key="7">
    <source>
        <dbReference type="NCBIfam" id="TIGR01748"/>
    </source>
</evidence>
<dbReference type="GO" id="GO:0030145">
    <property type="term" value="F:manganese ion binding"/>
    <property type="evidence" value="ECO:0007669"/>
    <property type="project" value="UniProtKB-UniRule"/>
</dbReference>
<dbReference type="PANTHER" id="PTHR30268">
    <property type="entry name" value="L-RHAMNOSE ISOMERASE"/>
    <property type="match status" value="1"/>
</dbReference>
<evidence type="ECO:0000313" key="9">
    <source>
        <dbReference type="Proteomes" id="UP000824111"/>
    </source>
</evidence>
<comment type="subcellular location">
    <subcellularLocation>
        <location evidence="6">Cytoplasm</location>
    </subcellularLocation>
</comment>
<dbReference type="HAMAP" id="MF_00541">
    <property type="entry name" value="RhaA"/>
    <property type="match status" value="1"/>
</dbReference>
<keyword evidence="1 6" id="KW-0963">Cytoplasm</keyword>
<comment type="caution">
    <text evidence="8">The sequence shown here is derived from an EMBL/GenBank/DDBJ whole genome shotgun (WGS) entry which is preliminary data.</text>
</comment>
<evidence type="ECO:0000256" key="6">
    <source>
        <dbReference type="HAMAP-Rule" id="MF_00541"/>
    </source>
</evidence>
<evidence type="ECO:0000313" key="8">
    <source>
        <dbReference type="EMBL" id="HIU48416.1"/>
    </source>
</evidence>
<dbReference type="InterPro" id="IPR036237">
    <property type="entry name" value="Xyl_isomerase-like_sf"/>
</dbReference>
<comment type="cofactor">
    <cofactor evidence="6">
        <name>Mn(2+)</name>
        <dbReference type="ChEBI" id="CHEBI:29035"/>
    </cofactor>
    <text evidence="6">Binds 1 Mn(2+) ion per subunit.</text>
</comment>
<protein>
    <recommendedName>
        <fullName evidence="6 7">L-rhamnose isomerase</fullName>
        <ecNumber evidence="6 7">5.3.1.14</ecNumber>
    </recommendedName>
</protein>
<dbReference type="AlphaFoldDB" id="A0A9D1LUU8"/>
<dbReference type="GO" id="GO:0005737">
    <property type="term" value="C:cytoplasm"/>
    <property type="evidence" value="ECO:0007669"/>
    <property type="project" value="UniProtKB-SubCell"/>
</dbReference>
<reference evidence="8" key="2">
    <citation type="journal article" date="2021" name="PeerJ">
        <title>Extensive microbial diversity within the chicken gut microbiome revealed by metagenomics and culture.</title>
        <authorList>
            <person name="Gilroy R."/>
            <person name="Ravi A."/>
            <person name="Getino M."/>
            <person name="Pursley I."/>
            <person name="Horton D.L."/>
            <person name="Alikhan N.F."/>
            <person name="Baker D."/>
            <person name="Gharbi K."/>
            <person name="Hall N."/>
            <person name="Watson M."/>
            <person name="Adriaenssens E.M."/>
            <person name="Foster-Nyarko E."/>
            <person name="Jarju S."/>
            <person name="Secka A."/>
            <person name="Antonio M."/>
            <person name="Oren A."/>
            <person name="Chaudhuri R.R."/>
            <person name="La Ragione R."/>
            <person name="Hildebrand F."/>
            <person name="Pallen M.J."/>
        </authorList>
    </citation>
    <scope>NUCLEOTIDE SEQUENCE</scope>
    <source>
        <strain evidence="8">ChiSjej4B22-9803</strain>
    </source>
</reference>
<keyword evidence="4 6" id="KW-0413">Isomerase</keyword>
<dbReference type="PANTHER" id="PTHR30268:SF0">
    <property type="entry name" value="L-RHAMNOSE ISOMERASE"/>
    <property type="match status" value="1"/>
</dbReference>
<comment type="function">
    <text evidence="6">Catalyzes the interconversion of L-rhamnose and L-rhamnulose.</text>
</comment>
<dbReference type="Gene3D" id="3.20.20.150">
    <property type="entry name" value="Divalent-metal-dependent TIM barrel enzymes"/>
    <property type="match status" value="1"/>
</dbReference>
<evidence type="ECO:0000256" key="5">
    <source>
        <dbReference type="ARBA" id="ARBA00023308"/>
    </source>
</evidence>
<accession>A0A9D1LUU8</accession>
<dbReference type="InterPro" id="IPR009308">
    <property type="entry name" value="Rhamnose_isomerase"/>
</dbReference>
<comment type="pathway">
    <text evidence="6">Carbohydrate degradation; L-rhamnose degradation; glycerone phosphate from L-rhamnose: step 1/3.</text>
</comment>
<evidence type="ECO:0000256" key="4">
    <source>
        <dbReference type="ARBA" id="ARBA00023235"/>
    </source>
</evidence>
<keyword evidence="2 6" id="KW-0479">Metal-binding</keyword>
<evidence type="ECO:0000256" key="3">
    <source>
        <dbReference type="ARBA" id="ARBA00023211"/>
    </source>
</evidence>
<dbReference type="GO" id="GO:0019324">
    <property type="term" value="P:L-lyxose metabolic process"/>
    <property type="evidence" value="ECO:0007669"/>
    <property type="project" value="TreeGrafter"/>
</dbReference>
<feature type="binding site" evidence="6">
    <location>
        <position position="295"/>
    </location>
    <ligand>
        <name>Mn(2+)</name>
        <dbReference type="ChEBI" id="CHEBI:29035"/>
    </ligand>
</feature>
<keyword evidence="3 6" id="KW-0464">Manganese</keyword>
<feature type="binding site" evidence="6">
    <location>
        <position position="297"/>
    </location>
    <ligand>
        <name>Mn(2+)</name>
        <dbReference type="ChEBI" id="CHEBI:29035"/>
    </ligand>
</feature>
<dbReference type="SUPFAM" id="SSF51658">
    <property type="entry name" value="Xylose isomerase-like"/>
    <property type="match status" value="1"/>
</dbReference>
<dbReference type="NCBIfam" id="NF002203">
    <property type="entry name" value="PRK01076.1"/>
    <property type="match status" value="1"/>
</dbReference>
<keyword evidence="5 6" id="KW-0684">Rhamnose metabolism</keyword>
<reference evidence="8" key="1">
    <citation type="submission" date="2020-10" db="EMBL/GenBank/DDBJ databases">
        <authorList>
            <person name="Gilroy R."/>
        </authorList>
    </citation>
    <scope>NUCLEOTIDE SEQUENCE</scope>
    <source>
        <strain evidence="8">ChiSjej4B22-9803</strain>
    </source>
</reference>
<comment type="similarity">
    <text evidence="6">Belongs to the rhamnose isomerase family.</text>
</comment>